<name>A0AAN9UST5_9PEZI</name>
<feature type="compositionally biased region" description="Low complexity" evidence="1">
    <location>
        <begin position="62"/>
        <end position="102"/>
    </location>
</feature>
<protein>
    <submittedName>
        <fullName evidence="2">Uncharacterized protein</fullName>
    </submittedName>
</protein>
<feature type="region of interest" description="Disordered" evidence="1">
    <location>
        <begin position="535"/>
        <end position="557"/>
    </location>
</feature>
<keyword evidence="3" id="KW-1185">Reference proteome</keyword>
<reference evidence="2 3" key="1">
    <citation type="submission" date="2024-02" db="EMBL/GenBank/DDBJ databases">
        <title>De novo assembly and annotation of 12 fungi associated with fruit tree decline syndrome in Ontario, Canada.</title>
        <authorList>
            <person name="Sulman M."/>
            <person name="Ellouze W."/>
            <person name="Ilyukhin E."/>
        </authorList>
    </citation>
    <scope>NUCLEOTIDE SEQUENCE [LARGE SCALE GENOMIC DNA]</scope>
    <source>
        <strain evidence="2 3">M11/M66-122</strain>
    </source>
</reference>
<accession>A0AAN9UST5</accession>
<feature type="compositionally biased region" description="Low complexity" evidence="1">
    <location>
        <begin position="728"/>
        <end position="744"/>
    </location>
</feature>
<dbReference type="PANTHER" id="PTHR30613">
    <property type="entry name" value="UNCHARACTERIZED PROTEIN YBIU-RELATED"/>
    <property type="match status" value="1"/>
</dbReference>
<feature type="region of interest" description="Disordered" evidence="1">
    <location>
        <begin position="588"/>
        <end position="611"/>
    </location>
</feature>
<feature type="region of interest" description="Disordered" evidence="1">
    <location>
        <begin position="22"/>
        <end position="120"/>
    </location>
</feature>
<proteinExistence type="predicted"/>
<feature type="compositionally biased region" description="Polar residues" evidence="1">
    <location>
        <begin position="51"/>
        <end position="60"/>
    </location>
</feature>
<evidence type="ECO:0000256" key="1">
    <source>
        <dbReference type="SAM" id="MobiDB-lite"/>
    </source>
</evidence>
<dbReference type="PANTHER" id="PTHR30613:SF1">
    <property type="entry name" value="DUF1479 DOMAIN PROTEIN (AFU_ORTHOLOGUE AFUA_5G09280)"/>
    <property type="match status" value="1"/>
</dbReference>
<dbReference type="Proteomes" id="UP001320420">
    <property type="component" value="Unassembled WGS sequence"/>
</dbReference>
<dbReference type="AlphaFoldDB" id="A0AAN9UST5"/>
<evidence type="ECO:0000313" key="3">
    <source>
        <dbReference type="Proteomes" id="UP001320420"/>
    </source>
</evidence>
<sequence>MSKVDVVQRPAAALPSQFETGALAAAAASKSPANMVTTMTPSTTPSPVAHSHSQSQSQLEVASDNIGSNDNSNNPSNPSAGSTNSSANANANANGSASPTTAGSKRPRNEDHKSSRTKIRATRMDFAKIIDPPIVSFYGSKPIPLPSRFGQLKRRLVAGREAKLKASWDRLLAALRDEIVEIEKRGTELIPSIDFTEIEDASKVQPFSAKLKRHGIGVIHGVVPPAAARSWVEETKRYLDTKNELELKPPPAQDPTCFDFFWTPAQVRSRAHPHVLRAQRFAMTLWDTKDEFVAVRYPITYADRIRIESATDGNITVNGSLVAASPQDSLIAAAAATSSAQIAQVDNGSLERWEQDGYGRAGLYNSIFEGDWESYDEWDASGRVNATPDLYNGQGACSMLRLFQGIIALTEIEPGMIKILPSPKLSTVYFLLRPFFSPKEKAPDEGDSSERWAAYLDPSNWQIDKEQTTIIHGAVAGHAQRVTSSFHPHLELKRSLVAPPTLPEGSYVLWHPDIAYQFSNTNYSTSTKPAVTTASASASAPSSTGTGGTEPPASSTTSTSMLVYAPAAPLTQQNALYLARQRKAFLRGHPGPDFDSTGTGLGSEAPHTGRLDEKAIKEVGGDEGLQAMGLAPWNLGKAFADYHQQQQRSSSSSNNNNNHNTSGGGSSSSSSSSSLSKDNNSNNNSSGRADDETSSSSDGALTPKTHAEVEVLKLANQILFPERFDFYMPMPTRTPSRAPSRAASPMPPAGSRNDNRGDRETERDNKGA</sequence>
<organism evidence="2 3">
    <name type="scientific">Diatrype stigma</name>
    <dbReference type="NCBI Taxonomy" id="117547"/>
    <lineage>
        <taxon>Eukaryota</taxon>
        <taxon>Fungi</taxon>
        <taxon>Dikarya</taxon>
        <taxon>Ascomycota</taxon>
        <taxon>Pezizomycotina</taxon>
        <taxon>Sordariomycetes</taxon>
        <taxon>Xylariomycetidae</taxon>
        <taxon>Xylariales</taxon>
        <taxon>Diatrypaceae</taxon>
        <taxon>Diatrype</taxon>
    </lineage>
</organism>
<dbReference type="InterPro" id="IPR027443">
    <property type="entry name" value="IPNS-like_sf"/>
</dbReference>
<comment type="caution">
    <text evidence="2">The sequence shown here is derived from an EMBL/GenBank/DDBJ whole genome shotgun (WGS) entry which is preliminary data.</text>
</comment>
<dbReference type="SUPFAM" id="SSF51197">
    <property type="entry name" value="Clavaminate synthase-like"/>
    <property type="match status" value="1"/>
</dbReference>
<gene>
    <name evidence="2" type="ORF">SLS62_005440</name>
</gene>
<dbReference type="Gene3D" id="2.60.120.330">
    <property type="entry name" value="B-lactam Antibiotic, Isopenicillin N Synthase, Chain"/>
    <property type="match status" value="1"/>
</dbReference>
<dbReference type="InterPro" id="IPR010856">
    <property type="entry name" value="Gig2-like"/>
</dbReference>
<feature type="region of interest" description="Disordered" evidence="1">
    <location>
        <begin position="727"/>
        <end position="768"/>
    </location>
</feature>
<feature type="compositionally biased region" description="Basic and acidic residues" evidence="1">
    <location>
        <begin position="753"/>
        <end position="768"/>
    </location>
</feature>
<evidence type="ECO:0000313" key="2">
    <source>
        <dbReference type="EMBL" id="KAK7752671.1"/>
    </source>
</evidence>
<feature type="compositionally biased region" description="Low complexity" evidence="1">
    <location>
        <begin position="35"/>
        <end position="48"/>
    </location>
</feature>
<feature type="compositionally biased region" description="Low complexity" evidence="1">
    <location>
        <begin position="649"/>
        <end position="687"/>
    </location>
</feature>
<feature type="region of interest" description="Disordered" evidence="1">
    <location>
        <begin position="642"/>
        <end position="704"/>
    </location>
</feature>
<dbReference type="Pfam" id="PF07350">
    <property type="entry name" value="Gig2-like"/>
    <property type="match status" value="1"/>
</dbReference>
<dbReference type="EMBL" id="JAKJXP020000036">
    <property type="protein sequence ID" value="KAK7752671.1"/>
    <property type="molecule type" value="Genomic_DNA"/>
</dbReference>